<proteinExistence type="predicted"/>
<feature type="coiled-coil region" evidence="1">
    <location>
        <begin position="121"/>
        <end position="183"/>
    </location>
</feature>
<dbReference type="EMBL" id="WOCE01000019">
    <property type="protein sequence ID" value="KAE9593450.1"/>
    <property type="molecule type" value="Genomic_DNA"/>
</dbReference>
<evidence type="ECO:0000313" key="4">
    <source>
        <dbReference type="Proteomes" id="UP000447434"/>
    </source>
</evidence>
<dbReference type="Proteomes" id="UP000447434">
    <property type="component" value="Chromosome 19"/>
</dbReference>
<organism evidence="3 4">
    <name type="scientific">Lupinus albus</name>
    <name type="common">White lupine</name>
    <name type="synonym">Lupinus termis</name>
    <dbReference type="NCBI Taxonomy" id="3870"/>
    <lineage>
        <taxon>Eukaryota</taxon>
        <taxon>Viridiplantae</taxon>
        <taxon>Streptophyta</taxon>
        <taxon>Embryophyta</taxon>
        <taxon>Tracheophyta</taxon>
        <taxon>Spermatophyta</taxon>
        <taxon>Magnoliopsida</taxon>
        <taxon>eudicotyledons</taxon>
        <taxon>Gunneridae</taxon>
        <taxon>Pentapetalae</taxon>
        <taxon>rosids</taxon>
        <taxon>fabids</taxon>
        <taxon>Fabales</taxon>
        <taxon>Fabaceae</taxon>
        <taxon>Papilionoideae</taxon>
        <taxon>50 kb inversion clade</taxon>
        <taxon>genistoids sensu lato</taxon>
        <taxon>core genistoids</taxon>
        <taxon>Genisteae</taxon>
        <taxon>Lupinus</taxon>
    </lineage>
</organism>
<accession>A0A6A5NK74</accession>
<feature type="compositionally biased region" description="Basic residues" evidence="2">
    <location>
        <begin position="11"/>
        <end position="20"/>
    </location>
</feature>
<keyword evidence="4" id="KW-1185">Reference proteome</keyword>
<dbReference type="SUPFAM" id="SSF57997">
    <property type="entry name" value="Tropomyosin"/>
    <property type="match status" value="1"/>
</dbReference>
<name>A0A6A5NK74_LUPAL</name>
<evidence type="ECO:0000313" key="3">
    <source>
        <dbReference type="EMBL" id="KAE9593450.1"/>
    </source>
</evidence>
<evidence type="ECO:0000256" key="1">
    <source>
        <dbReference type="SAM" id="Coils"/>
    </source>
</evidence>
<evidence type="ECO:0000256" key="2">
    <source>
        <dbReference type="SAM" id="MobiDB-lite"/>
    </source>
</evidence>
<keyword evidence="1" id="KW-0175">Coiled coil</keyword>
<gene>
    <name evidence="3" type="ORF">Lalb_Chr19g0139851</name>
</gene>
<feature type="region of interest" description="Disordered" evidence="2">
    <location>
        <begin position="1"/>
        <end position="29"/>
    </location>
</feature>
<feature type="compositionally biased region" description="Polar residues" evidence="2">
    <location>
        <begin position="1"/>
        <end position="10"/>
    </location>
</feature>
<dbReference type="PANTHER" id="PTHR35468:SF1">
    <property type="entry name" value="MYOSIN-LIKE PROTEIN"/>
    <property type="match status" value="1"/>
</dbReference>
<feature type="region of interest" description="Disordered" evidence="2">
    <location>
        <begin position="296"/>
        <end position="318"/>
    </location>
</feature>
<sequence>MSTPSSLSTRPKSHHHHHHPPPPPTPRILHFPLRRRRLSSTRPDNINLHFKPHNNKLDTLFHQQQQQHACDDPIVVLDHNHHHGGERRRERVERSGDGLALEEEKWKFQAEMLRAECNLLRMEKEIALKKLERTRSRTERTLTSALHTLLSGRIKICEGMDIGMVLDEEIHELTEKLHKLQRKSGNKDSEATRNYRNFDKQVSVLQRRLKKIGGSSDEIYLKEFQEVEKISFSIKRRSTLNDNVVASGKLNVDILRRKMEVLSKGILLQRMEEEYNSLLSSNSSLASSASTSKRIEFQDSSSIRVPPQQEKVSHEGNRCSGHCKTIVQRIVEQVRAETEQWSQMQEMLGQVREEMEELQASRDFWEDQAVHSEFQIQSLHDAVQEWRQRAVSSESKTNELESKLSMLSGELESLRKEKTAVQGTTCSPIPLDTQNELEKRIVVCCSKENSKVTQNRKCNEVLKNAERRPAHAAGGGGFVAPKRSPFQDIGNSSLLMRQNGKAVFPLYCYLSSDVEKTH</sequence>
<reference evidence="4" key="1">
    <citation type="journal article" date="2020" name="Nat. Commun.">
        <title>Genome sequence of the cluster root forming white lupin.</title>
        <authorList>
            <person name="Hufnagel B."/>
            <person name="Marques A."/>
            <person name="Soriano A."/>
            <person name="Marques L."/>
            <person name="Divol F."/>
            <person name="Doumas P."/>
            <person name="Sallet E."/>
            <person name="Mancinotti D."/>
            <person name="Carrere S."/>
            <person name="Marande W."/>
            <person name="Arribat S."/>
            <person name="Keller J."/>
            <person name="Huneau C."/>
            <person name="Blein T."/>
            <person name="Aime D."/>
            <person name="Laguerre M."/>
            <person name="Taylor J."/>
            <person name="Schubert V."/>
            <person name="Nelson M."/>
            <person name="Geu-Flores F."/>
            <person name="Crespi M."/>
            <person name="Gallardo-Guerrero K."/>
            <person name="Delaux P.-M."/>
            <person name="Salse J."/>
            <person name="Berges H."/>
            <person name="Guyot R."/>
            <person name="Gouzy J."/>
            <person name="Peret B."/>
        </authorList>
    </citation>
    <scope>NUCLEOTIDE SEQUENCE [LARGE SCALE GENOMIC DNA]</scope>
    <source>
        <strain evidence="4">cv. Amiga</strain>
    </source>
</reference>
<dbReference type="AlphaFoldDB" id="A0A6A5NK74"/>
<feature type="coiled-coil region" evidence="1">
    <location>
        <begin position="348"/>
        <end position="417"/>
    </location>
</feature>
<dbReference type="OrthoDB" id="1921697at2759"/>
<protein>
    <submittedName>
        <fullName evidence="3">Uncharacterized protein</fullName>
    </submittedName>
</protein>
<dbReference type="PANTHER" id="PTHR35468">
    <property type="entry name" value="MYOSIN-LIKE PROTEIN"/>
    <property type="match status" value="1"/>
</dbReference>
<comment type="caution">
    <text evidence="3">The sequence shown here is derived from an EMBL/GenBank/DDBJ whole genome shotgun (WGS) entry which is preliminary data.</text>
</comment>